<evidence type="ECO:0000256" key="1">
    <source>
        <dbReference type="SAM" id="Phobius"/>
    </source>
</evidence>
<feature type="transmembrane region" description="Helical" evidence="1">
    <location>
        <begin position="233"/>
        <end position="252"/>
    </location>
</feature>
<protein>
    <submittedName>
        <fullName evidence="2">Bile acid:sodium symporter</fullName>
    </submittedName>
</protein>
<dbReference type="Pfam" id="PF13593">
    <property type="entry name" value="SBF_like"/>
    <property type="match status" value="1"/>
</dbReference>
<organism evidence="2 3">
    <name type="scientific">Beijerinckia indica subsp. indica (strain ATCC 9039 / DSM 1715 / NCIMB 8712)</name>
    <dbReference type="NCBI Taxonomy" id="395963"/>
    <lineage>
        <taxon>Bacteria</taxon>
        <taxon>Pseudomonadati</taxon>
        <taxon>Pseudomonadota</taxon>
        <taxon>Alphaproteobacteria</taxon>
        <taxon>Hyphomicrobiales</taxon>
        <taxon>Beijerinckiaceae</taxon>
        <taxon>Beijerinckia</taxon>
    </lineage>
</organism>
<dbReference type="PANTHER" id="PTHR18640:SF5">
    <property type="entry name" value="SODIUM_BILE ACID COTRANSPORTER 7"/>
    <property type="match status" value="1"/>
</dbReference>
<dbReference type="PANTHER" id="PTHR18640">
    <property type="entry name" value="SOLUTE CARRIER FAMILY 10 MEMBER 7"/>
    <property type="match status" value="1"/>
</dbReference>
<dbReference type="PIRSF" id="PIRSF026166">
    <property type="entry name" value="UCP026166"/>
    <property type="match status" value="1"/>
</dbReference>
<feature type="transmembrane region" description="Helical" evidence="1">
    <location>
        <begin position="72"/>
        <end position="94"/>
    </location>
</feature>
<evidence type="ECO:0000313" key="3">
    <source>
        <dbReference type="Proteomes" id="UP000001695"/>
    </source>
</evidence>
<dbReference type="GO" id="GO:0005886">
    <property type="term" value="C:plasma membrane"/>
    <property type="evidence" value="ECO:0007669"/>
    <property type="project" value="TreeGrafter"/>
</dbReference>
<feature type="transmembrane region" description="Helical" evidence="1">
    <location>
        <begin position="170"/>
        <end position="193"/>
    </location>
</feature>
<gene>
    <name evidence="2" type="ordered locus">Bind_0866</name>
</gene>
<accession>B2IHJ5</accession>
<keyword evidence="1" id="KW-0472">Membrane</keyword>
<dbReference type="Proteomes" id="UP000001695">
    <property type="component" value="Chromosome"/>
</dbReference>
<feature type="transmembrane region" description="Helical" evidence="1">
    <location>
        <begin position="100"/>
        <end position="121"/>
    </location>
</feature>
<dbReference type="HOGENOM" id="CLU_039013_1_0_5"/>
<feature type="transmembrane region" description="Helical" evidence="1">
    <location>
        <begin position="282"/>
        <end position="302"/>
    </location>
</feature>
<proteinExistence type="predicted"/>
<reference evidence="3" key="1">
    <citation type="submission" date="2008-03" db="EMBL/GenBank/DDBJ databases">
        <title>Complete sequence of chromosome of Beijerinckia indica subsp. indica ATCC 9039.</title>
        <authorList>
            <consortium name="US DOE Joint Genome Institute"/>
            <person name="Copeland A."/>
            <person name="Lucas S."/>
            <person name="Lapidus A."/>
            <person name="Glavina del Rio T."/>
            <person name="Dalin E."/>
            <person name="Tice H."/>
            <person name="Bruce D."/>
            <person name="Goodwin L."/>
            <person name="Pitluck S."/>
            <person name="LaButti K."/>
            <person name="Schmutz J."/>
            <person name="Larimer F."/>
            <person name="Land M."/>
            <person name="Hauser L."/>
            <person name="Kyrpides N."/>
            <person name="Mikhailova N."/>
            <person name="Dunfield P.F."/>
            <person name="Dedysh S.N."/>
            <person name="Liesack W."/>
            <person name="Saw J.H."/>
            <person name="Alam M."/>
            <person name="Chen Y."/>
            <person name="Murrell J.C."/>
            <person name="Richardson P."/>
        </authorList>
    </citation>
    <scope>NUCLEOTIDE SEQUENCE [LARGE SCALE GENOMIC DNA]</scope>
    <source>
        <strain evidence="3">ATCC 9039 / DSM 1715 / NCIMB 8712</strain>
    </source>
</reference>
<keyword evidence="1" id="KW-1133">Transmembrane helix</keyword>
<feature type="transmembrane region" description="Helical" evidence="1">
    <location>
        <begin position="205"/>
        <end position="227"/>
    </location>
</feature>
<dbReference type="InterPro" id="IPR038770">
    <property type="entry name" value="Na+/solute_symporter_sf"/>
</dbReference>
<feature type="transmembrane region" description="Helical" evidence="1">
    <location>
        <begin position="133"/>
        <end position="155"/>
    </location>
</feature>
<dbReference type="OrthoDB" id="9792271at2"/>
<dbReference type="EMBL" id="CP001016">
    <property type="protein sequence ID" value="ACB94516.1"/>
    <property type="molecule type" value="Genomic_DNA"/>
</dbReference>
<dbReference type="InterPro" id="IPR016833">
    <property type="entry name" value="Put_Na-Bile_cotransptr"/>
</dbReference>
<feature type="transmembrane region" description="Helical" evidence="1">
    <location>
        <begin position="33"/>
        <end position="52"/>
    </location>
</feature>
<dbReference type="AlphaFoldDB" id="B2IHJ5"/>
<name>B2IHJ5_BEII9</name>
<keyword evidence="3" id="KW-1185">Reference proteome</keyword>
<dbReference type="eggNOG" id="COG0385">
    <property type="taxonomic scope" value="Bacteria"/>
</dbReference>
<dbReference type="KEGG" id="bid:Bind_0866"/>
<dbReference type="Gene3D" id="1.20.1530.20">
    <property type="match status" value="1"/>
</dbReference>
<feature type="transmembrane region" description="Helical" evidence="1">
    <location>
        <begin position="7"/>
        <end position="27"/>
    </location>
</feature>
<reference evidence="2 3" key="2">
    <citation type="journal article" date="2010" name="J. Bacteriol.">
        <title>Complete genome sequence of Beijerinckia indica subsp. indica.</title>
        <authorList>
            <person name="Tamas I."/>
            <person name="Dedysh S.N."/>
            <person name="Liesack W."/>
            <person name="Stott M.B."/>
            <person name="Alam M."/>
            <person name="Murrell J.C."/>
            <person name="Dunfield P.F."/>
        </authorList>
    </citation>
    <scope>NUCLEOTIDE SEQUENCE [LARGE SCALE GENOMIC DNA]</scope>
    <source>
        <strain evidence="3">ATCC 9039 / DSM 1715 / NCIMB 8712</strain>
    </source>
</reference>
<sequence>MSALRRFIPLDPFLIGLLIAVGLAIVLPAKGEAISLLDALVYAAIFALFFLYGARLKPEAVLAGITHWRLQLMVLASTFVLFPLLGIGLVHFLGSWLSEPVAVGLLFLTLVPSTVQSSIAFTSIAGGNVPAALCSASASSFFGIFLTPALVSLLLSSKGVGLSTKAIEDLVIQILVPFVLGQVLRPWIGAWIGHHKAVTSFVDRGSILLVVYAAFSAGMVNNVWTALSLGDLGIIFAADTLLLCIVLAATTYTSRWLGFAREDEIVIVFCGSKKSIVSGIPMANILFAGQAVTLAVLPLMLFHQIQLFICAIIAQHYARGSHATPAKKPIVQADAATKS</sequence>
<evidence type="ECO:0000313" key="2">
    <source>
        <dbReference type="EMBL" id="ACB94516.1"/>
    </source>
</evidence>
<keyword evidence="1" id="KW-0812">Transmembrane</keyword>
<dbReference type="RefSeq" id="WP_012383873.1">
    <property type="nucleotide sequence ID" value="NC_010581.1"/>
</dbReference>